<dbReference type="NCBIfam" id="TIGR04519">
    <property type="entry name" value="MoCo_extend_TAT"/>
    <property type="match status" value="1"/>
</dbReference>
<name>A0A1M4XKM0_9BACT</name>
<dbReference type="CDD" id="cd10551">
    <property type="entry name" value="PsrB"/>
    <property type="match status" value="1"/>
</dbReference>
<dbReference type="SUPFAM" id="SSF53706">
    <property type="entry name" value="Formate dehydrogenase/DMSO reductase, domains 1-3"/>
    <property type="match status" value="1"/>
</dbReference>
<dbReference type="PROSITE" id="PS51379">
    <property type="entry name" value="4FE4S_FER_2"/>
    <property type="match status" value="3"/>
</dbReference>
<proteinExistence type="predicted"/>
<dbReference type="AlphaFoldDB" id="A0A1M4XKM0"/>
<reference evidence="2 3" key="1">
    <citation type="submission" date="2016-11" db="EMBL/GenBank/DDBJ databases">
        <authorList>
            <person name="Jaros S."/>
            <person name="Januszkiewicz K."/>
            <person name="Wedrychowicz H."/>
        </authorList>
    </citation>
    <scope>NUCLEOTIDE SEQUENCE [LARGE SCALE GENOMIC DNA]</scope>
    <source>
        <strain evidence="2 3">DSM 21986</strain>
    </source>
</reference>
<dbReference type="Gene3D" id="3.40.228.10">
    <property type="entry name" value="Dimethylsulfoxide Reductase, domain 2"/>
    <property type="match status" value="1"/>
</dbReference>
<dbReference type="Gene3D" id="3.40.50.740">
    <property type="match status" value="1"/>
</dbReference>
<gene>
    <name evidence="2" type="ORF">SAMN05443144_104150</name>
</gene>
<protein>
    <submittedName>
        <fullName evidence="2">Quinol:cytochrome c oxidoreductase iron-sulfur protein</fullName>
    </submittedName>
</protein>
<dbReference type="InterPro" id="IPR030948">
    <property type="entry name" value="TAT_var_transloc_signal_dom"/>
</dbReference>
<feature type="domain" description="4Fe-4S ferredoxin-type" evidence="1">
    <location>
        <begin position="775"/>
        <end position="805"/>
    </location>
</feature>
<dbReference type="PANTHER" id="PTHR42783:SF3">
    <property type="entry name" value="GLUTAMATE SYNTHASE [NADPH] SMALL CHAIN-RELATED"/>
    <property type="match status" value="1"/>
</dbReference>
<evidence type="ECO:0000259" key="1">
    <source>
        <dbReference type="PROSITE" id="PS51379"/>
    </source>
</evidence>
<keyword evidence="3" id="KW-1185">Reference proteome</keyword>
<evidence type="ECO:0000313" key="2">
    <source>
        <dbReference type="EMBL" id="SHE93990.1"/>
    </source>
</evidence>
<feature type="domain" description="4Fe-4S ferredoxin-type" evidence="1">
    <location>
        <begin position="862"/>
        <end position="891"/>
    </location>
</feature>
<dbReference type="OrthoDB" id="9779457at2"/>
<dbReference type="SUPFAM" id="SSF54862">
    <property type="entry name" value="4Fe-4S ferredoxins"/>
    <property type="match status" value="1"/>
</dbReference>
<dbReference type="STRING" id="1194090.SAMN05443144_104150"/>
<dbReference type="CDD" id="cd02784">
    <property type="entry name" value="MopB_CT_PHLH"/>
    <property type="match status" value="1"/>
</dbReference>
<dbReference type="Gene3D" id="3.30.70.20">
    <property type="match status" value="2"/>
</dbReference>
<feature type="domain" description="4Fe-4S ferredoxin-type" evidence="1">
    <location>
        <begin position="830"/>
        <end position="861"/>
    </location>
</feature>
<dbReference type="RefSeq" id="WP_073060250.1">
    <property type="nucleotide sequence ID" value="NZ_FQUS01000004.1"/>
</dbReference>
<evidence type="ECO:0000313" key="3">
    <source>
        <dbReference type="Proteomes" id="UP000184041"/>
    </source>
</evidence>
<dbReference type="Gene3D" id="3.30.2070.10">
    <property type="entry name" value="Formate dehydrogenase/DMSO reductase"/>
    <property type="match status" value="1"/>
</dbReference>
<dbReference type="Pfam" id="PF13247">
    <property type="entry name" value="Fer4_11"/>
    <property type="match status" value="1"/>
</dbReference>
<dbReference type="Proteomes" id="UP000184041">
    <property type="component" value="Unassembled WGS sequence"/>
</dbReference>
<accession>A0A1M4XKM0</accession>
<dbReference type="InterPro" id="IPR017896">
    <property type="entry name" value="4Fe4S_Fe-S-bd"/>
</dbReference>
<dbReference type="Gene3D" id="2.20.25.90">
    <property type="entry name" value="ADC-like domains"/>
    <property type="match status" value="1"/>
</dbReference>
<organism evidence="2 3">
    <name type="scientific">Fodinibius roseus</name>
    <dbReference type="NCBI Taxonomy" id="1194090"/>
    <lineage>
        <taxon>Bacteria</taxon>
        <taxon>Pseudomonadati</taxon>
        <taxon>Balneolota</taxon>
        <taxon>Balneolia</taxon>
        <taxon>Balneolales</taxon>
        <taxon>Balneolaceae</taxon>
        <taxon>Fodinibius</taxon>
    </lineage>
</organism>
<sequence length="1017" mass="112982">MSEEVKNPNYWKSLGELARNEEYEKFVEREFPENATELNDEVSRRSFLRVMGASIALAGFAACRRPVQKILPYSDMPEEVTPGKPLFYASAMPFQDALTGIVVENHEGRPTKIEGNELHPASRGNTSIFGQAAILNMYDPDRSRYVRKDGERSSVNAFTDFCGDHFSDTAQNIAFVSEANSSPTYNRLKDQALARFSNARWITYEPFGEDNALEGTNIAFGQRLRTFNQFDSADVIVAFDDDFLNPAAAKNSEENTRRFTDGRHIESPEDGMSRFYAIESTFSITGSNADNRLRIKSSDIEPFIYALAAELSDSVSGLSAFSGISNKYSDHEWIPVLAEELLENRENSILTVGREHKPSLHAAVAAMNLALGNAGQTVSYHQVPHLDENNSREALVNLTEDLNAGRIDTVVLVGTNPAFTAPADLNFADALSGAGQVIHLSDYYDETSSLAQWHLNRAHFLEAWGDGSSYTGTRSVIQPQIEPLYSGISEIEFLNTILTGEQRDGYELVRETWQSYYTSDFESGWKQALHDGVAAEEEFPTVSVTLSDNFSSAAGDFATGSEASEGMELVIRPDSTVFDGRFANNGWLQELPKPMTKITWDNVALMSKKTADQLDVTAAGLGEAEVEVVAITVDGTTVEMPAWVQPGHADNSITITVGYGREGIGRVANKTGVDTYPLRTTSNMLYASDISVEKTGKTYEIACTQDHNTMEGRSLLRHATLQEYRDDPNFSSYESSYNAEMPGVAYAEETTGDSDPLSIFDAIDEQEYPADEPQWGMSIDLNACTGCGVCTIACTAENNIPVIGKREVSRGREMHWIRNDRYFDGDVNNPKALHQPVPCMHCELAPCEQVCPVAATTHSDDGMNQMTYNRCIGTRYCANNCPYKVRRFNFFNYTKEFLTEGDDPEIVQMAMNPEVTIRFRGVMEKCTYCVQRVNRAKIETKIETDGETKKPADGSVETACQQACPADAIYFGDLTDPESEVVKTKKNNRNYLLLEELNTRPRTSYLSKIRNPNPKLA</sequence>
<dbReference type="PANTHER" id="PTHR42783">
    <property type="entry name" value="GLUTAMATE SYNTHASE [NADPH] SMALL CHAIN"/>
    <property type="match status" value="1"/>
</dbReference>
<dbReference type="EMBL" id="FQUS01000004">
    <property type="protein sequence ID" value="SHE93990.1"/>
    <property type="molecule type" value="Genomic_DNA"/>
</dbReference>